<keyword evidence="3 6" id="KW-0812">Transmembrane</keyword>
<comment type="similarity">
    <text evidence="6">Belongs to the LPG synthase family.</text>
</comment>
<organism evidence="7 8">
    <name type="scientific">Halarsenatibacter silvermanii</name>
    <dbReference type="NCBI Taxonomy" id="321763"/>
    <lineage>
        <taxon>Bacteria</taxon>
        <taxon>Bacillati</taxon>
        <taxon>Bacillota</taxon>
        <taxon>Clostridia</taxon>
        <taxon>Halanaerobiales</taxon>
        <taxon>Halarsenatibacteraceae</taxon>
        <taxon>Halarsenatibacter</taxon>
    </lineage>
</organism>
<keyword evidence="8" id="KW-1185">Reference proteome</keyword>
<feature type="transmembrane region" description="Helical" evidence="6">
    <location>
        <begin position="161"/>
        <end position="184"/>
    </location>
</feature>
<dbReference type="InterPro" id="IPR022791">
    <property type="entry name" value="L-PG_synthase/AglD"/>
</dbReference>
<evidence type="ECO:0000256" key="3">
    <source>
        <dbReference type="ARBA" id="ARBA00022692"/>
    </source>
</evidence>
<feature type="transmembrane region" description="Helical" evidence="6">
    <location>
        <begin position="312"/>
        <end position="336"/>
    </location>
</feature>
<dbReference type="Proteomes" id="UP000199476">
    <property type="component" value="Unassembled WGS sequence"/>
</dbReference>
<reference evidence="7 8" key="1">
    <citation type="submission" date="2016-10" db="EMBL/GenBank/DDBJ databases">
        <authorList>
            <person name="de Groot N.N."/>
        </authorList>
    </citation>
    <scope>NUCLEOTIDE SEQUENCE [LARGE SCALE GENOMIC DNA]</scope>
    <source>
        <strain evidence="7 8">SLAS-1</strain>
    </source>
</reference>
<evidence type="ECO:0000256" key="5">
    <source>
        <dbReference type="ARBA" id="ARBA00023136"/>
    </source>
</evidence>
<dbReference type="GO" id="GO:0005886">
    <property type="term" value="C:plasma membrane"/>
    <property type="evidence" value="ECO:0007669"/>
    <property type="project" value="UniProtKB-SubCell"/>
</dbReference>
<keyword evidence="5 6" id="KW-0472">Membrane</keyword>
<feature type="transmembrane region" description="Helical" evidence="6">
    <location>
        <begin position="12"/>
        <end position="33"/>
    </location>
</feature>
<evidence type="ECO:0000256" key="2">
    <source>
        <dbReference type="ARBA" id="ARBA00022475"/>
    </source>
</evidence>
<dbReference type="GO" id="GO:0006629">
    <property type="term" value="P:lipid metabolic process"/>
    <property type="evidence" value="ECO:0007669"/>
    <property type="project" value="UniProtKB-KW"/>
</dbReference>
<evidence type="ECO:0000256" key="4">
    <source>
        <dbReference type="ARBA" id="ARBA00022989"/>
    </source>
</evidence>
<feature type="transmembrane region" description="Helical" evidence="6">
    <location>
        <begin position="132"/>
        <end position="154"/>
    </location>
</feature>
<proteinExistence type="inferred from homology"/>
<dbReference type="GO" id="GO:0050071">
    <property type="term" value="F:phosphatidylglycerol lysyltransferase activity"/>
    <property type="evidence" value="ECO:0007669"/>
    <property type="project" value="UniProtKB-EC"/>
</dbReference>
<feature type="transmembrane region" description="Helical" evidence="6">
    <location>
        <begin position="53"/>
        <end position="77"/>
    </location>
</feature>
<dbReference type="AlphaFoldDB" id="A0A1G9JKG2"/>
<dbReference type="OrthoDB" id="9810654at2"/>
<protein>
    <recommendedName>
        <fullName evidence="6">Phosphatidylglycerol lysyltransferase</fullName>
        <ecNumber evidence="6">2.3.2.3</ecNumber>
    </recommendedName>
    <alternativeName>
        <fullName evidence="6">Lysylphosphatidylglycerol synthase</fullName>
    </alternativeName>
</protein>
<keyword evidence="6" id="KW-0808">Transferase</keyword>
<dbReference type="GO" id="GO:0046677">
    <property type="term" value="P:response to antibiotic"/>
    <property type="evidence" value="ECO:0007669"/>
    <property type="project" value="UniProtKB-KW"/>
</dbReference>
<dbReference type="NCBIfam" id="TIGR00374">
    <property type="entry name" value="flippase-like domain"/>
    <property type="match status" value="1"/>
</dbReference>
<dbReference type="STRING" id="321763.SAMN04488692_10411"/>
<dbReference type="RefSeq" id="WP_089758425.1">
    <property type="nucleotide sequence ID" value="NZ_FNGO01000004.1"/>
</dbReference>
<keyword evidence="6" id="KW-0046">Antibiotic resistance</keyword>
<feature type="transmembrane region" description="Helical" evidence="6">
    <location>
        <begin position="237"/>
        <end position="261"/>
    </location>
</feature>
<comment type="subcellular location">
    <subcellularLocation>
        <location evidence="1 6">Cell membrane</location>
        <topology evidence="1 6">Multi-pass membrane protein</topology>
    </subcellularLocation>
</comment>
<keyword evidence="6" id="KW-0443">Lipid metabolism</keyword>
<dbReference type="Pfam" id="PF03706">
    <property type="entry name" value="LPG_synthase_TM"/>
    <property type="match status" value="1"/>
</dbReference>
<accession>A0A1G9JKG2</accession>
<dbReference type="PANTHER" id="PTHR37693:SF1">
    <property type="entry name" value="INTEGRAL MEMBRANE PROTEIN"/>
    <property type="match status" value="1"/>
</dbReference>
<evidence type="ECO:0000256" key="1">
    <source>
        <dbReference type="ARBA" id="ARBA00004651"/>
    </source>
</evidence>
<dbReference type="EMBL" id="FNGO01000004">
    <property type="protein sequence ID" value="SDL37584.1"/>
    <property type="molecule type" value="Genomic_DNA"/>
</dbReference>
<keyword evidence="2" id="KW-1003">Cell membrane</keyword>
<comment type="function">
    <text evidence="6">Catalyzes the transfer of a lysyl group from L-lysyl-tRNA(Lys) to membrane-bound phosphatidylglycerol (PG), which produces lysylphosphatidylglycerol (LPG), a major component of the bacterial membrane with a positive net charge. LPG synthesis contributes to bacterial virulence as it is involved in the resistance mechanism against cationic antimicrobial peptides (CAMP) produces by the host's immune system (defensins, cathelicidins) and by the competing microorganisms.</text>
</comment>
<keyword evidence="4 6" id="KW-1133">Transmembrane helix</keyword>
<feature type="transmembrane region" description="Helical" evidence="6">
    <location>
        <begin position="89"/>
        <end position="112"/>
    </location>
</feature>
<evidence type="ECO:0000313" key="7">
    <source>
        <dbReference type="EMBL" id="SDL37584.1"/>
    </source>
</evidence>
<sequence>MHIREEFSRENLIKGVRLAMSISLGISAVIIFFTIDLEALEQIFNYVDYNTIIILMVLTVLNWLAASLTLKILALAVKEKLSIWAGLKVYLAGAFASRVTPFATGGGPFRVYFLTKNGVDVAKASSIVIVQFVYRMMLLGIMSIFFFAFFRGYISSGLIPFYVFIMVILFGASISVGIVLFSFVPNVAENIFNKVLHIPVINSIFRRSIRAKRYLVRAKYGMRRFRNSLRVLSDRPLHLILALISAFMFWSLLFFIIPVMLSGMGLEANFMRAYIMQTLIYLVLPFLPTPGASGIAELGVASLFAAFIPGNYVGIVVFGWRFFTFYILLLPGGLLCMREINKGEKIVG</sequence>
<dbReference type="EC" id="2.3.2.3" evidence="6"/>
<evidence type="ECO:0000256" key="6">
    <source>
        <dbReference type="RuleBase" id="RU363042"/>
    </source>
</evidence>
<dbReference type="PANTHER" id="PTHR37693">
    <property type="entry name" value="PHOSPHATIDYLGLYCEROL LYSYLTRANSFERASE"/>
    <property type="match status" value="1"/>
</dbReference>
<comment type="catalytic activity">
    <reaction evidence="6">
        <text>L-lysyl-tRNA(Lys) + a 1,2-diacyl-sn-glycero-3-phospho-(1'-sn-glycerol) = a 1,2-diacyl-sn-glycero-3-phospho-1'-(3'-O-L-lysyl)-sn-glycerol + tRNA(Lys)</text>
        <dbReference type="Rhea" id="RHEA:10668"/>
        <dbReference type="Rhea" id="RHEA-COMP:9696"/>
        <dbReference type="Rhea" id="RHEA-COMP:9697"/>
        <dbReference type="ChEBI" id="CHEBI:64716"/>
        <dbReference type="ChEBI" id="CHEBI:75792"/>
        <dbReference type="ChEBI" id="CHEBI:78442"/>
        <dbReference type="ChEBI" id="CHEBI:78529"/>
        <dbReference type="EC" id="2.3.2.3"/>
    </reaction>
</comment>
<evidence type="ECO:0000313" key="8">
    <source>
        <dbReference type="Proteomes" id="UP000199476"/>
    </source>
</evidence>
<gene>
    <name evidence="6" type="primary">mprF</name>
    <name evidence="7" type="ORF">SAMN04488692_10411</name>
</gene>
<name>A0A1G9JKG2_9FIRM</name>